<comment type="caution">
    <text evidence="2">The sequence shown here is derived from an EMBL/GenBank/DDBJ whole genome shotgun (WGS) entry which is preliminary data.</text>
</comment>
<feature type="region of interest" description="Disordered" evidence="1">
    <location>
        <begin position="11"/>
        <end position="37"/>
    </location>
</feature>
<dbReference type="AlphaFoldDB" id="X0TQ80"/>
<accession>X0TQ80</accession>
<sequence length="37" mass="4085">MVVDRIRLTLGNGPKYSGPGGELPKETEQMRFDAHLA</sequence>
<evidence type="ECO:0000256" key="1">
    <source>
        <dbReference type="SAM" id="MobiDB-lite"/>
    </source>
</evidence>
<organism evidence="2">
    <name type="scientific">marine sediment metagenome</name>
    <dbReference type="NCBI Taxonomy" id="412755"/>
    <lineage>
        <taxon>unclassified sequences</taxon>
        <taxon>metagenomes</taxon>
        <taxon>ecological metagenomes</taxon>
    </lineage>
</organism>
<proteinExistence type="predicted"/>
<evidence type="ECO:0000313" key="2">
    <source>
        <dbReference type="EMBL" id="GAF89386.1"/>
    </source>
</evidence>
<feature type="compositionally biased region" description="Basic and acidic residues" evidence="1">
    <location>
        <begin position="23"/>
        <end position="37"/>
    </location>
</feature>
<dbReference type="EMBL" id="BARS01014038">
    <property type="protein sequence ID" value="GAF89386.1"/>
    <property type="molecule type" value="Genomic_DNA"/>
</dbReference>
<gene>
    <name evidence="2" type="ORF">S01H1_23962</name>
</gene>
<name>X0TQ80_9ZZZZ</name>
<feature type="non-terminal residue" evidence="2">
    <location>
        <position position="37"/>
    </location>
</feature>
<protein>
    <submittedName>
        <fullName evidence="2">Uncharacterized protein</fullName>
    </submittedName>
</protein>
<reference evidence="2" key="1">
    <citation type="journal article" date="2014" name="Front. Microbiol.">
        <title>High frequency of phylogenetically diverse reductive dehalogenase-homologous genes in deep subseafloor sedimentary metagenomes.</title>
        <authorList>
            <person name="Kawai M."/>
            <person name="Futagami T."/>
            <person name="Toyoda A."/>
            <person name="Takaki Y."/>
            <person name="Nishi S."/>
            <person name="Hori S."/>
            <person name="Arai W."/>
            <person name="Tsubouchi T."/>
            <person name="Morono Y."/>
            <person name="Uchiyama I."/>
            <person name="Ito T."/>
            <person name="Fujiyama A."/>
            <person name="Inagaki F."/>
            <person name="Takami H."/>
        </authorList>
    </citation>
    <scope>NUCLEOTIDE SEQUENCE</scope>
    <source>
        <strain evidence="2">Expedition CK06-06</strain>
    </source>
</reference>